<name>Q7UVR6_RHOBA</name>
<keyword evidence="3" id="KW-1185">Reference proteome</keyword>
<evidence type="ECO:0000313" key="3">
    <source>
        <dbReference type="Proteomes" id="UP000001025"/>
    </source>
</evidence>
<dbReference type="InParanoid" id="Q7UVR6"/>
<evidence type="ECO:0000313" key="2">
    <source>
        <dbReference type="EMBL" id="CAD72656.1"/>
    </source>
</evidence>
<sequence>MTVNASFQKVNRHNAGCPMNSPSYSNADTNRVNLLRHLDEGSNNTLNLRIPKRIKASRKKPCP</sequence>
<dbReference type="KEGG" id="rba:RB2480"/>
<feature type="region of interest" description="Disordered" evidence="1">
    <location>
        <begin position="1"/>
        <end position="28"/>
    </location>
</feature>
<evidence type="ECO:0000256" key="1">
    <source>
        <dbReference type="SAM" id="MobiDB-lite"/>
    </source>
</evidence>
<dbReference type="EnsemblBacteria" id="CAD72656">
    <property type="protein sequence ID" value="CAD72656"/>
    <property type="gene ID" value="RB2480"/>
</dbReference>
<proteinExistence type="predicted"/>
<dbReference type="AlphaFoldDB" id="Q7UVR6"/>
<gene>
    <name evidence="2" type="ordered locus">RB2480</name>
</gene>
<dbReference type="HOGENOM" id="CLU_2882933_0_0_0"/>
<accession>Q7UVR6</accession>
<organism evidence="2 3">
    <name type="scientific">Rhodopirellula baltica (strain DSM 10527 / NCIMB 13988 / SH1)</name>
    <dbReference type="NCBI Taxonomy" id="243090"/>
    <lineage>
        <taxon>Bacteria</taxon>
        <taxon>Pseudomonadati</taxon>
        <taxon>Planctomycetota</taxon>
        <taxon>Planctomycetia</taxon>
        <taxon>Pirellulales</taxon>
        <taxon>Pirellulaceae</taxon>
        <taxon>Rhodopirellula</taxon>
    </lineage>
</organism>
<dbReference type="EMBL" id="BX294137">
    <property type="protein sequence ID" value="CAD72656.1"/>
    <property type="molecule type" value="Genomic_DNA"/>
</dbReference>
<dbReference type="Proteomes" id="UP000001025">
    <property type="component" value="Chromosome"/>
</dbReference>
<dbReference type="STRING" id="243090.RB2480"/>
<protein>
    <submittedName>
        <fullName evidence="2">Uncharacterized protein</fullName>
    </submittedName>
</protein>
<reference evidence="2 3" key="1">
    <citation type="journal article" date="2003" name="Proc. Natl. Acad. Sci. U.S.A.">
        <title>Complete genome sequence of the marine planctomycete Pirellula sp. strain 1.</title>
        <authorList>
            <person name="Gloeckner F.O."/>
            <person name="Kube M."/>
            <person name="Bauer M."/>
            <person name="Teeling H."/>
            <person name="Lombardot T."/>
            <person name="Ludwig W."/>
            <person name="Gade D."/>
            <person name="Beck A."/>
            <person name="Borzym K."/>
            <person name="Heitmann K."/>
            <person name="Rabus R."/>
            <person name="Schlesner H."/>
            <person name="Amann R."/>
            <person name="Reinhardt R."/>
        </authorList>
    </citation>
    <scope>NUCLEOTIDE SEQUENCE [LARGE SCALE GENOMIC DNA]</scope>
    <source>
        <strain evidence="3">DSM 10527 / NCIMB 13988 / SH1</strain>
    </source>
</reference>